<sequence>MSLAALPRARAELQPGQIVPTWVPSPSGALSTIVHLPHSDRARGAVITLPSLGASQNDAFPGLSELSDGLARAGYVVLCADWSGTGESATPDPTSTPSTCRWLDDVAALAHYARETLHQDSVSLVAWELGAMIAALAAGDPVSRRWAQPGRSPYSSVVLIDPPATGVEWLQERLPGHTRALAGSGSGVAISGIQPSDIEAIARLSLPTGRSDMAQDTRFLVVTRPDEALAPGLSRYIDGVGALTRPSPALLREPGQEPKAVVTHSTWSAIDGWITAEPLAESVAPRFDPVRSARVTPAGVEEEYVDVQGLPGVLTRPLGPPRGALVLLPPVGSHRVGPVGHGWVKLARNAAEHGIATLRLDYGVAGGKAAVVVTDVEYDRGAGVKANIAAAEWLAERTGRTPVIVGLGASGWGALQAARWAPVSRVVSLAQDDWSTMPLELLDPSAPRPAAPAPTPRTWRQRLWSWFAAIADPPGYARPYAPPRHQTPQPLLEGATRRGIACDLFLTQSGAEEFRRAYGHDAVRVLQGQGAEVTMRVVSWSDQRLLEPTALEDALDYILDCTLATRGEPRIGMDRLPPVVPGPPYMSGPPGGLPPMLGLPGPSSS</sequence>
<organism evidence="3 4">
    <name type="scientific">Austwickia chelonae NBRC 105200</name>
    <dbReference type="NCBI Taxonomy" id="1184607"/>
    <lineage>
        <taxon>Bacteria</taxon>
        <taxon>Bacillati</taxon>
        <taxon>Actinomycetota</taxon>
        <taxon>Actinomycetes</taxon>
        <taxon>Micrococcales</taxon>
        <taxon>Dermatophilaceae</taxon>
        <taxon>Austwickia</taxon>
    </lineage>
</organism>
<dbReference type="GO" id="GO:0003824">
    <property type="term" value="F:catalytic activity"/>
    <property type="evidence" value="ECO:0007669"/>
    <property type="project" value="UniProtKB-ARBA"/>
</dbReference>
<feature type="compositionally biased region" description="Pro residues" evidence="1">
    <location>
        <begin position="581"/>
        <end position="593"/>
    </location>
</feature>
<name>K6VRR0_9MICO</name>
<dbReference type="OrthoDB" id="249225at2"/>
<keyword evidence="4" id="KW-1185">Reference proteome</keyword>
<evidence type="ECO:0000259" key="2">
    <source>
        <dbReference type="Pfam" id="PF00561"/>
    </source>
</evidence>
<dbReference type="eggNOG" id="COG1073">
    <property type="taxonomic scope" value="Bacteria"/>
</dbReference>
<gene>
    <name evidence="3" type="ORF">AUCHE_08_02480</name>
</gene>
<dbReference type="InterPro" id="IPR000073">
    <property type="entry name" value="AB_hydrolase_1"/>
</dbReference>
<evidence type="ECO:0000313" key="3">
    <source>
        <dbReference type="EMBL" id="GAB78005.1"/>
    </source>
</evidence>
<evidence type="ECO:0000256" key="1">
    <source>
        <dbReference type="SAM" id="MobiDB-lite"/>
    </source>
</evidence>
<feature type="domain" description="AB hydrolase-1" evidence="2">
    <location>
        <begin position="62"/>
        <end position="172"/>
    </location>
</feature>
<dbReference type="Gene3D" id="3.40.50.1820">
    <property type="entry name" value="alpha/beta hydrolase"/>
    <property type="match status" value="2"/>
</dbReference>
<dbReference type="Proteomes" id="UP000008495">
    <property type="component" value="Unassembled WGS sequence"/>
</dbReference>
<comment type="caution">
    <text evidence="3">The sequence shown here is derived from an EMBL/GenBank/DDBJ whole genome shotgun (WGS) entry which is preliminary data.</text>
</comment>
<dbReference type="InterPro" id="IPR029058">
    <property type="entry name" value="AB_hydrolase_fold"/>
</dbReference>
<dbReference type="SUPFAM" id="SSF53474">
    <property type="entry name" value="alpha/beta-Hydrolases"/>
    <property type="match status" value="2"/>
</dbReference>
<reference evidence="3 4" key="1">
    <citation type="submission" date="2012-08" db="EMBL/GenBank/DDBJ databases">
        <title>Whole genome shotgun sequence of Austwickia chelonae NBRC 105200.</title>
        <authorList>
            <person name="Yoshida I."/>
            <person name="Hosoyama A."/>
            <person name="Tsuchikane K."/>
            <person name="Katsumata H."/>
            <person name="Ando Y."/>
            <person name="Ohji S."/>
            <person name="Hamada M."/>
            <person name="Tamura T."/>
            <person name="Yamazoe A."/>
            <person name="Yamazaki S."/>
            <person name="Fujita N."/>
        </authorList>
    </citation>
    <scope>NUCLEOTIDE SEQUENCE [LARGE SCALE GENOMIC DNA]</scope>
    <source>
        <strain evidence="3 4">NBRC 105200</strain>
    </source>
</reference>
<dbReference type="AlphaFoldDB" id="K6VRR0"/>
<proteinExistence type="predicted"/>
<dbReference type="STRING" id="100225.SAMN05421595_0520"/>
<feature type="compositionally biased region" description="Low complexity" evidence="1">
    <location>
        <begin position="594"/>
        <end position="605"/>
    </location>
</feature>
<feature type="region of interest" description="Disordered" evidence="1">
    <location>
        <begin position="581"/>
        <end position="605"/>
    </location>
</feature>
<protein>
    <recommendedName>
        <fullName evidence="2">AB hydrolase-1 domain-containing protein</fullName>
    </recommendedName>
</protein>
<dbReference type="EMBL" id="BAGZ01000008">
    <property type="protein sequence ID" value="GAB78005.1"/>
    <property type="molecule type" value="Genomic_DNA"/>
</dbReference>
<dbReference type="Pfam" id="PF00561">
    <property type="entry name" value="Abhydrolase_1"/>
    <property type="match status" value="1"/>
</dbReference>
<accession>K6VRR0</accession>
<evidence type="ECO:0000313" key="4">
    <source>
        <dbReference type="Proteomes" id="UP000008495"/>
    </source>
</evidence>